<evidence type="ECO:0000256" key="4">
    <source>
        <dbReference type="ARBA" id="ARBA00022538"/>
    </source>
</evidence>
<dbReference type="EMBL" id="WENB01000006">
    <property type="protein sequence ID" value="KAF0412457.1"/>
    <property type="molecule type" value="Genomic_DNA"/>
</dbReference>
<keyword evidence="3" id="KW-0813">Transport</keyword>
<dbReference type="Proteomes" id="UP000743107">
    <property type="component" value="Unassembled WGS sequence"/>
</dbReference>
<sequence length="261" mass="30600">MEKLTERMDAFSDAVIAIIITIMVLELPIPKHDLFSEYMQFGKAVGIFFISFCFVANIWYQHSMLFNDAKTMNDHIFIREFIFLAFLSLMPIFTKIITYDTNRTTVLAYGVLNIIVNGLFVRLSYAVIKQKYTDQQDIKRIFHKVYGNHNNFLGYASITILVLAYFFPKAMVVVYLVMPVISFVTTRHDYTDLQDVAQLPKNEKEQFLETSGSSLRELRLMQREIMRKYRGKGRNDPEMQAELTALFQSYPELKNKRGRRF</sequence>
<comment type="caution">
    <text evidence="15">The sequence shown here is derived from an EMBL/GenBank/DDBJ whole genome shotgun (WGS) entry which is preliminary data.</text>
</comment>
<dbReference type="EMBL" id="JADOFV010000003">
    <property type="protein sequence ID" value="MBF7127244.1"/>
    <property type="molecule type" value="Genomic_DNA"/>
</dbReference>
<dbReference type="Proteomes" id="UP000472573">
    <property type="component" value="Unassembled WGS sequence"/>
</dbReference>
<evidence type="ECO:0000256" key="13">
    <source>
        <dbReference type="SAM" id="Phobius"/>
    </source>
</evidence>
<feature type="transmembrane region" description="Helical" evidence="13">
    <location>
        <begin position="152"/>
        <end position="178"/>
    </location>
</feature>
<evidence type="ECO:0000256" key="8">
    <source>
        <dbReference type="ARBA" id="ARBA00022989"/>
    </source>
</evidence>
<feature type="transmembrane region" description="Helical" evidence="13">
    <location>
        <begin position="81"/>
        <end position="100"/>
    </location>
</feature>
<dbReference type="GO" id="GO:0005267">
    <property type="term" value="F:potassium channel activity"/>
    <property type="evidence" value="ECO:0007669"/>
    <property type="project" value="UniProtKB-KW"/>
</dbReference>
<keyword evidence="9" id="KW-0406">Ion transport</keyword>
<evidence type="ECO:0000256" key="3">
    <source>
        <dbReference type="ARBA" id="ARBA00022448"/>
    </source>
</evidence>
<keyword evidence="16" id="KW-1185">Reference proteome</keyword>
<feature type="transmembrane region" description="Helical" evidence="13">
    <location>
        <begin position="41"/>
        <end position="60"/>
    </location>
</feature>
<keyword evidence="7" id="KW-0630">Potassium</keyword>
<comment type="catalytic activity">
    <reaction evidence="12">
        <text>K(+)(in) = K(+)(out)</text>
        <dbReference type="Rhea" id="RHEA:29463"/>
        <dbReference type="ChEBI" id="CHEBI:29103"/>
    </reaction>
</comment>
<organism evidence="15 17">
    <name type="scientific">Pediococcus pentosaceus</name>
    <dbReference type="NCBI Taxonomy" id="1255"/>
    <lineage>
        <taxon>Bacteria</taxon>
        <taxon>Bacillati</taxon>
        <taxon>Bacillota</taxon>
        <taxon>Bacilli</taxon>
        <taxon>Lactobacillales</taxon>
        <taxon>Lactobacillaceae</taxon>
        <taxon>Pediococcus</taxon>
    </lineage>
</organism>
<dbReference type="AlphaFoldDB" id="A0A6L5A0Q1"/>
<evidence type="ECO:0000313" key="14">
    <source>
        <dbReference type="EMBL" id="KAF0412457.1"/>
    </source>
</evidence>
<keyword evidence="8 13" id="KW-1133">Transmembrane helix</keyword>
<keyword evidence="10 13" id="KW-0472">Membrane</keyword>
<name>A0A6L5A0Q1_PEDPE</name>
<dbReference type="Pfam" id="PF06736">
    <property type="entry name" value="TMEM175"/>
    <property type="match status" value="1"/>
</dbReference>
<keyword evidence="4" id="KW-0633">Potassium transport</keyword>
<feature type="transmembrane region" description="Helical" evidence="13">
    <location>
        <begin position="12"/>
        <end position="29"/>
    </location>
</feature>
<dbReference type="RefSeq" id="WP_060743415.1">
    <property type="nucleotide sequence ID" value="NZ_CP023655.1"/>
</dbReference>
<evidence type="ECO:0000256" key="12">
    <source>
        <dbReference type="ARBA" id="ARBA00034430"/>
    </source>
</evidence>
<keyword evidence="5 13" id="KW-0812">Transmembrane</keyword>
<gene>
    <name evidence="14" type="ORF">GBO79_09145</name>
    <name evidence="15" type="ORF">ITQ97_05425</name>
</gene>
<protein>
    <submittedName>
        <fullName evidence="15">DUF1211 domain-containing protein</fullName>
    </submittedName>
</protein>
<evidence type="ECO:0000256" key="2">
    <source>
        <dbReference type="ARBA" id="ARBA00006920"/>
    </source>
</evidence>
<evidence type="ECO:0000256" key="11">
    <source>
        <dbReference type="ARBA" id="ARBA00023303"/>
    </source>
</evidence>
<dbReference type="InterPro" id="IPR010617">
    <property type="entry name" value="TMEM175-like"/>
</dbReference>
<evidence type="ECO:0000313" key="17">
    <source>
        <dbReference type="Proteomes" id="UP000743107"/>
    </source>
</evidence>
<evidence type="ECO:0000256" key="5">
    <source>
        <dbReference type="ARBA" id="ARBA00022692"/>
    </source>
</evidence>
<keyword evidence="6" id="KW-0631">Potassium channel</keyword>
<evidence type="ECO:0000256" key="10">
    <source>
        <dbReference type="ARBA" id="ARBA00023136"/>
    </source>
</evidence>
<dbReference type="GO" id="GO:0015252">
    <property type="term" value="F:proton channel activity"/>
    <property type="evidence" value="ECO:0007669"/>
    <property type="project" value="InterPro"/>
</dbReference>
<evidence type="ECO:0000256" key="1">
    <source>
        <dbReference type="ARBA" id="ARBA00004141"/>
    </source>
</evidence>
<reference evidence="14 16" key="1">
    <citation type="submission" date="2019-10" db="EMBL/GenBank/DDBJ databases">
        <authorList>
            <person name="Irmler S."/>
            <person name="Berthoud H."/>
            <person name="Roetschi A."/>
            <person name="Arias E."/>
            <person name="Shani N."/>
            <person name="Wuethrich D."/>
            <person name="Bruggmann R."/>
        </authorList>
    </citation>
    <scope>NUCLEOTIDE SEQUENCE [LARGE SCALE GENOMIC DNA]</scope>
    <source>
        <strain evidence="14 16">FAM13073</strain>
    </source>
</reference>
<evidence type="ECO:0000313" key="15">
    <source>
        <dbReference type="EMBL" id="MBF7127244.1"/>
    </source>
</evidence>
<feature type="transmembrane region" description="Helical" evidence="13">
    <location>
        <begin position="106"/>
        <end position="128"/>
    </location>
</feature>
<comment type="similarity">
    <text evidence="2">Belongs to the TMEM175 family.</text>
</comment>
<evidence type="ECO:0000256" key="9">
    <source>
        <dbReference type="ARBA" id="ARBA00023065"/>
    </source>
</evidence>
<reference evidence="14" key="2">
    <citation type="submission" date="2019-12" db="EMBL/GenBank/DDBJ databases">
        <title>SpeciesPrimer: A bioinformatics pipeline dedicated to the design of qPCR primers for the quantification of bacterial species.</title>
        <authorList>
            <person name="Dreier M."/>
            <person name="Berthoud H."/>
            <person name="Shani N."/>
            <person name="Wechsler D."/>
            <person name="Junier P."/>
        </authorList>
    </citation>
    <scope>NUCLEOTIDE SEQUENCE</scope>
    <source>
        <strain evidence="14">FAM13073</strain>
    </source>
</reference>
<accession>A0A6L5A0Q1</accession>
<reference evidence="15" key="4">
    <citation type="submission" date="2020-11" db="EMBL/GenBank/DDBJ databases">
        <title>Antibiotic susceptibility profiles of Pediococcus pentosaceus from various origins and their implications for the safety assessment of strains with food-technology applications.</title>
        <authorList>
            <person name="Shani N."/>
            <person name="Oberhaensli S."/>
            <person name="Arias E."/>
        </authorList>
    </citation>
    <scope>NUCLEOTIDE SEQUENCE</scope>
    <source>
        <strain evidence="15">FAM 19164</strain>
    </source>
</reference>
<keyword evidence="11" id="KW-0407">Ion channel</keyword>
<comment type="subcellular location">
    <subcellularLocation>
        <location evidence="1">Membrane</location>
        <topology evidence="1">Multi-pass membrane protein</topology>
    </subcellularLocation>
</comment>
<evidence type="ECO:0000313" key="16">
    <source>
        <dbReference type="Proteomes" id="UP000472573"/>
    </source>
</evidence>
<reference evidence="16" key="3">
    <citation type="submission" date="2020-03" db="EMBL/GenBank/DDBJ databases">
        <title>SpeciesPrimer: A bioinformatics pipeline dedicated to the design of qPCR primers for the quantification of bacterial species.</title>
        <authorList>
            <person name="Dreier M."/>
            <person name="Berthoud H."/>
            <person name="Shani N."/>
            <person name="Wechsler D."/>
            <person name="Junier P."/>
        </authorList>
    </citation>
    <scope>NUCLEOTIDE SEQUENCE [LARGE SCALE GENOMIC DNA]</scope>
    <source>
        <strain evidence="16">FAM13073</strain>
    </source>
</reference>
<proteinExistence type="inferred from homology"/>
<evidence type="ECO:0000256" key="6">
    <source>
        <dbReference type="ARBA" id="ARBA00022826"/>
    </source>
</evidence>
<dbReference type="GO" id="GO:0016020">
    <property type="term" value="C:membrane"/>
    <property type="evidence" value="ECO:0007669"/>
    <property type="project" value="UniProtKB-SubCell"/>
</dbReference>
<evidence type="ECO:0000256" key="7">
    <source>
        <dbReference type="ARBA" id="ARBA00022958"/>
    </source>
</evidence>